<proteinExistence type="predicted"/>
<reference evidence="1" key="2">
    <citation type="journal article" date="2023" name="BMC Genomics">
        <title>Pest status, molecular evolution, and epigenetic factors derived from the genome assembly of Frankliniella fusca, a thysanopteran phytovirus vector.</title>
        <authorList>
            <person name="Catto M.A."/>
            <person name="Labadie P.E."/>
            <person name="Jacobson A.L."/>
            <person name="Kennedy G.G."/>
            <person name="Srinivasan R."/>
            <person name="Hunt B.G."/>
        </authorList>
    </citation>
    <scope>NUCLEOTIDE SEQUENCE</scope>
    <source>
        <strain evidence="1">PL_HMW_Pooled</strain>
    </source>
</reference>
<dbReference type="EMBL" id="JAHWGI010001434">
    <property type="protein sequence ID" value="KAK3931991.1"/>
    <property type="molecule type" value="Genomic_DNA"/>
</dbReference>
<sequence length="133" mass="15010">MLAVLKMSLLHISLRFTRTLNKQIVYFCNFSTMESASTVWLCACLLYEPVKFTCNGAPPRFKEKSGGDIFWIRKQPGSDPSLCVVLGSGCTKHEATAKANNYLERIGRIHGEEGLTVLQFECTQDTQFSEDFF</sequence>
<dbReference type="Proteomes" id="UP001219518">
    <property type="component" value="Unassembled WGS sequence"/>
</dbReference>
<evidence type="ECO:0000313" key="2">
    <source>
        <dbReference type="Proteomes" id="UP001219518"/>
    </source>
</evidence>
<reference evidence="1" key="1">
    <citation type="submission" date="2021-07" db="EMBL/GenBank/DDBJ databases">
        <authorList>
            <person name="Catto M.A."/>
            <person name="Jacobson A."/>
            <person name="Kennedy G."/>
            <person name="Labadie P."/>
            <person name="Hunt B.G."/>
            <person name="Srinivasan R."/>
        </authorList>
    </citation>
    <scope>NUCLEOTIDE SEQUENCE</scope>
    <source>
        <strain evidence="1">PL_HMW_Pooled</strain>
        <tissue evidence="1">Head</tissue>
    </source>
</reference>
<protein>
    <submittedName>
        <fullName evidence="1">Translation initiation factor IF-3</fullName>
    </submittedName>
</protein>
<dbReference type="GO" id="GO:0003743">
    <property type="term" value="F:translation initiation factor activity"/>
    <property type="evidence" value="ECO:0007669"/>
    <property type="project" value="UniProtKB-KW"/>
</dbReference>
<accession>A0AAE1I2Y5</accession>
<dbReference type="AlphaFoldDB" id="A0AAE1I2Y5"/>
<name>A0AAE1I2Y5_9NEOP</name>
<keyword evidence="1" id="KW-0396">Initiation factor</keyword>
<comment type="caution">
    <text evidence="1">The sequence shown here is derived from an EMBL/GenBank/DDBJ whole genome shotgun (WGS) entry which is preliminary data.</text>
</comment>
<keyword evidence="1" id="KW-0648">Protein biosynthesis</keyword>
<keyword evidence="2" id="KW-1185">Reference proteome</keyword>
<evidence type="ECO:0000313" key="1">
    <source>
        <dbReference type="EMBL" id="KAK3931991.1"/>
    </source>
</evidence>
<organism evidence="1 2">
    <name type="scientific">Frankliniella fusca</name>
    <dbReference type="NCBI Taxonomy" id="407009"/>
    <lineage>
        <taxon>Eukaryota</taxon>
        <taxon>Metazoa</taxon>
        <taxon>Ecdysozoa</taxon>
        <taxon>Arthropoda</taxon>
        <taxon>Hexapoda</taxon>
        <taxon>Insecta</taxon>
        <taxon>Pterygota</taxon>
        <taxon>Neoptera</taxon>
        <taxon>Paraneoptera</taxon>
        <taxon>Thysanoptera</taxon>
        <taxon>Terebrantia</taxon>
        <taxon>Thripoidea</taxon>
        <taxon>Thripidae</taxon>
        <taxon>Frankliniella</taxon>
    </lineage>
</organism>
<gene>
    <name evidence="1" type="ORF">KUF71_011319</name>
</gene>